<dbReference type="PROSITE" id="PS00136">
    <property type="entry name" value="SUBTILASE_ASP"/>
    <property type="match status" value="1"/>
</dbReference>
<dbReference type="InterPro" id="IPR010259">
    <property type="entry name" value="S8pro/Inhibitor_I9"/>
</dbReference>
<evidence type="ECO:0000313" key="9">
    <source>
        <dbReference type="Proteomes" id="UP000006514"/>
    </source>
</evidence>
<dbReference type="OrthoDB" id="19448at2759"/>
<protein>
    <recommendedName>
        <fullName evidence="10">Peptidase S8/S53 domain-containing protein</fullName>
    </recommendedName>
</protein>
<dbReference type="SUPFAM" id="SSF54897">
    <property type="entry name" value="Protease propeptides/inhibitors"/>
    <property type="match status" value="1"/>
</dbReference>
<sequence>MFTLLTLIGINIAQSDFEGRARWGATFGGFAEEDFQGHGTHVGTIAGKRFSVAKNAEVIAVRVVNDAGSAVVSDAIAAVNWIIEEVTTHMPSMINMSLCMFPLARCTALALAWLSAAQASSDLLPIAVAHLPGRPGWYIVTLKDASVERRDFSLVHRSILSSLSADDSRMRYEWPHLNALAGTFSDAALTMLRSSGDVAAIERDVHGGVAELIMQTDAPWGLQRISQVPRMSSNDDHGLNYTYVYDSSAGKGLDIYIVDSGVNVEHDNFECRAC</sequence>
<dbReference type="Proteomes" id="UP000006514">
    <property type="component" value="Unassembled WGS sequence"/>
</dbReference>
<keyword evidence="9" id="KW-1185">Reference proteome</keyword>
<dbReference type="InterPro" id="IPR050131">
    <property type="entry name" value="Peptidase_S8_subtilisin-like"/>
</dbReference>
<dbReference type="SUPFAM" id="SSF52743">
    <property type="entry name" value="Subtilisin-like"/>
    <property type="match status" value="1"/>
</dbReference>
<evidence type="ECO:0008006" key="10">
    <source>
        <dbReference type="Google" id="ProtNLM"/>
    </source>
</evidence>
<dbReference type="GO" id="GO:0005615">
    <property type="term" value="C:extracellular space"/>
    <property type="evidence" value="ECO:0007669"/>
    <property type="project" value="TreeGrafter"/>
</dbReference>
<proteinExistence type="inferred from homology"/>
<dbReference type="InterPro" id="IPR000209">
    <property type="entry name" value="Peptidase_S8/S53_dom"/>
</dbReference>
<name>J0D1G8_AURST</name>
<gene>
    <name evidence="8" type="ORF">AURDEDRAFT_178509</name>
</gene>
<comment type="caution">
    <text evidence="5">Lacks conserved residue(s) required for the propagation of feature annotation.</text>
</comment>
<organism evidence="8 9">
    <name type="scientific">Auricularia subglabra (strain TFB-10046 / SS5)</name>
    <name type="common">White-rot fungus</name>
    <name type="synonym">Auricularia delicata (strain TFB10046)</name>
    <dbReference type="NCBI Taxonomy" id="717982"/>
    <lineage>
        <taxon>Eukaryota</taxon>
        <taxon>Fungi</taxon>
        <taxon>Dikarya</taxon>
        <taxon>Basidiomycota</taxon>
        <taxon>Agaricomycotina</taxon>
        <taxon>Agaricomycetes</taxon>
        <taxon>Auriculariales</taxon>
        <taxon>Auriculariaceae</taxon>
        <taxon>Auricularia</taxon>
    </lineage>
</organism>
<dbReference type="EMBL" id="JH688991">
    <property type="protein sequence ID" value="EJD32422.1"/>
    <property type="molecule type" value="Genomic_DNA"/>
</dbReference>
<evidence type="ECO:0000256" key="2">
    <source>
        <dbReference type="ARBA" id="ARBA00022670"/>
    </source>
</evidence>
<evidence type="ECO:0000256" key="1">
    <source>
        <dbReference type="ARBA" id="ARBA00011073"/>
    </source>
</evidence>
<dbReference type="PANTHER" id="PTHR43806">
    <property type="entry name" value="PEPTIDASE S8"/>
    <property type="match status" value="1"/>
</dbReference>
<evidence type="ECO:0000313" key="8">
    <source>
        <dbReference type="EMBL" id="EJD32422.1"/>
    </source>
</evidence>
<evidence type="ECO:0000259" key="7">
    <source>
        <dbReference type="Pfam" id="PF05922"/>
    </source>
</evidence>
<comment type="similarity">
    <text evidence="1 5">Belongs to the peptidase S8 family.</text>
</comment>
<dbReference type="PROSITE" id="PS51892">
    <property type="entry name" value="SUBTILASE"/>
    <property type="match status" value="1"/>
</dbReference>
<dbReference type="InterPro" id="IPR023827">
    <property type="entry name" value="Peptidase_S8_Asp-AS"/>
</dbReference>
<dbReference type="Pfam" id="PF00082">
    <property type="entry name" value="Peptidase_S8"/>
    <property type="match status" value="1"/>
</dbReference>
<dbReference type="Gene3D" id="3.40.50.200">
    <property type="entry name" value="Peptidase S8/S53 domain"/>
    <property type="match status" value="2"/>
</dbReference>
<accession>J0D1G8</accession>
<feature type="domain" description="Peptidase S8/S53" evidence="6">
    <location>
        <begin position="23"/>
        <end position="99"/>
    </location>
</feature>
<dbReference type="KEGG" id="adl:AURDEDRAFT_178509"/>
<keyword evidence="3" id="KW-0378">Hydrolase</keyword>
<dbReference type="InterPro" id="IPR036852">
    <property type="entry name" value="Peptidase_S8/S53_dom_sf"/>
</dbReference>
<dbReference type="InParanoid" id="J0D1G8"/>
<keyword evidence="2" id="KW-0645">Protease</keyword>
<evidence type="ECO:0000256" key="4">
    <source>
        <dbReference type="ARBA" id="ARBA00022825"/>
    </source>
</evidence>
<evidence type="ECO:0000256" key="3">
    <source>
        <dbReference type="ARBA" id="ARBA00022801"/>
    </source>
</evidence>
<dbReference type="GO" id="GO:0004252">
    <property type="term" value="F:serine-type endopeptidase activity"/>
    <property type="evidence" value="ECO:0007669"/>
    <property type="project" value="InterPro"/>
</dbReference>
<dbReference type="GO" id="GO:0006508">
    <property type="term" value="P:proteolysis"/>
    <property type="evidence" value="ECO:0007669"/>
    <property type="project" value="UniProtKB-KW"/>
</dbReference>
<dbReference type="PANTHER" id="PTHR43806:SF11">
    <property type="entry name" value="CEREVISIN-RELATED"/>
    <property type="match status" value="1"/>
</dbReference>
<reference evidence="9" key="1">
    <citation type="journal article" date="2012" name="Science">
        <title>The Paleozoic origin of enzymatic lignin decomposition reconstructed from 31 fungal genomes.</title>
        <authorList>
            <person name="Floudas D."/>
            <person name="Binder M."/>
            <person name="Riley R."/>
            <person name="Barry K."/>
            <person name="Blanchette R.A."/>
            <person name="Henrissat B."/>
            <person name="Martinez A.T."/>
            <person name="Otillar R."/>
            <person name="Spatafora J.W."/>
            <person name="Yadav J.S."/>
            <person name="Aerts A."/>
            <person name="Benoit I."/>
            <person name="Boyd A."/>
            <person name="Carlson A."/>
            <person name="Copeland A."/>
            <person name="Coutinho P.M."/>
            <person name="de Vries R.P."/>
            <person name="Ferreira P."/>
            <person name="Findley K."/>
            <person name="Foster B."/>
            <person name="Gaskell J."/>
            <person name="Glotzer D."/>
            <person name="Gorecki P."/>
            <person name="Heitman J."/>
            <person name="Hesse C."/>
            <person name="Hori C."/>
            <person name="Igarashi K."/>
            <person name="Jurgens J.A."/>
            <person name="Kallen N."/>
            <person name="Kersten P."/>
            <person name="Kohler A."/>
            <person name="Kuees U."/>
            <person name="Kumar T.K.A."/>
            <person name="Kuo A."/>
            <person name="LaButti K."/>
            <person name="Larrondo L.F."/>
            <person name="Lindquist E."/>
            <person name="Ling A."/>
            <person name="Lombard V."/>
            <person name="Lucas S."/>
            <person name="Lundell T."/>
            <person name="Martin R."/>
            <person name="McLaughlin D.J."/>
            <person name="Morgenstern I."/>
            <person name="Morin E."/>
            <person name="Murat C."/>
            <person name="Nagy L.G."/>
            <person name="Nolan M."/>
            <person name="Ohm R.A."/>
            <person name="Patyshakuliyeva A."/>
            <person name="Rokas A."/>
            <person name="Ruiz-Duenas F.J."/>
            <person name="Sabat G."/>
            <person name="Salamov A."/>
            <person name="Samejima M."/>
            <person name="Schmutz J."/>
            <person name="Slot J.C."/>
            <person name="St John F."/>
            <person name="Stenlid J."/>
            <person name="Sun H."/>
            <person name="Sun S."/>
            <person name="Syed K."/>
            <person name="Tsang A."/>
            <person name="Wiebenga A."/>
            <person name="Young D."/>
            <person name="Pisabarro A."/>
            <person name="Eastwood D.C."/>
            <person name="Martin F."/>
            <person name="Cullen D."/>
            <person name="Grigoriev I.V."/>
            <person name="Hibbett D.S."/>
        </authorList>
    </citation>
    <scope>NUCLEOTIDE SEQUENCE [LARGE SCALE GENOMIC DNA]</scope>
    <source>
        <strain evidence="9">TFB10046</strain>
    </source>
</reference>
<evidence type="ECO:0000259" key="6">
    <source>
        <dbReference type="Pfam" id="PF00082"/>
    </source>
</evidence>
<dbReference type="eggNOG" id="KOG1153">
    <property type="taxonomic scope" value="Eukaryota"/>
</dbReference>
<dbReference type="Pfam" id="PF05922">
    <property type="entry name" value="Inhibitor_I9"/>
    <property type="match status" value="1"/>
</dbReference>
<keyword evidence="4" id="KW-0720">Serine protease</keyword>
<dbReference type="AlphaFoldDB" id="J0D1G8"/>
<evidence type="ECO:0000256" key="5">
    <source>
        <dbReference type="PROSITE-ProRule" id="PRU01240"/>
    </source>
</evidence>
<feature type="domain" description="Inhibitor I9" evidence="7">
    <location>
        <begin position="138"/>
        <end position="205"/>
    </location>
</feature>